<feature type="transmembrane region" description="Helical" evidence="1">
    <location>
        <begin position="53"/>
        <end position="72"/>
    </location>
</feature>
<evidence type="ECO:0000313" key="3">
    <source>
        <dbReference type="Proteomes" id="UP000431684"/>
    </source>
</evidence>
<dbReference type="OrthoDB" id="8757661at2"/>
<evidence type="ECO:0000313" key="2">
    <source>
        <dbReference type="EMBL" id="MUI15326.1"/>
    </source>
</evidence>
<keyword evidence="1" id="KW-0472">Membrane</keyword>
<accession>A0A6I3XIK3</accession>
<keyword evidence="1" id="KW-0812">Transmembrane</keyword>
<keyword evidence="1" id="KW-1133">Transmembrane helix</keyword>
<comment type="caution">
    <text evidence="2">The sequence shown here is derived from an EMBL/GenBank/DDBJ whole genome shotgun (WGS) entry which is preliminary data.</text>
</comment>
<gene>
    <name evidence="2" type="ORF">GJV26_23120</name>
</gene>
<evidence type="ECO:0000256" key="1">
    <source>
        <dbReference type="SAM" id="Phobius"/>
    </source>
</evidence>
<dbReference type="EMBL" id="WNWM01000002">
    <property type="protein sequence ID" value="MUI15326.1"/>
    <property type="molecule type" value="Genomic_DNA"/>
</dbReference>
<name>A0A6I3XIK3_9BURK</name>
<dbReference type="Proteomes" id="UP000431684">
    <property type="component" value="Unassembled WGS sequence"/>
</dbReference>
<dbReference type="RefSeq" id="WP_155711031.1">
    <property type="nucleotide sequence ID" value="NZ_BMWU01000004.1"/>
</dbReference>
<organism evidence="2 3">
    <name type="scientific">Pseudoduganella dura</name>
    <dbReference type="NCBI Taxonomy" id="321982"/>
    <lineage>
        <taxon>Bacteria</taxon>
        <taxon>Pseudomonadati</taxon>
        <taxon>Pseudomonadota</taxon>
        <taxon>Betaproteobacteria</taxon>
        <taxon>Burkholderiales</taxon>
        <taxon>Oxalobacteraceae</taxon>
        <taxon>Telluria group</taxon>
        <taxon>Pseudoduganella</taxon>
    </lineage>
</organism>
<proteinExistence type="predicted"/>
<reference evidence="2 3" key="1">
    <citation type="submission" date="2019-11" db="EMBL/GenBank/DDBJ databases">
        <title>Draft Genome Sequences of Six Type Strains of the Genus Massilia.</title>
        <authorList>
            <person name="Miess H."/>
            <person name="Frediansyah A."/>
            <person name="Goeker M."/>
            <person name="Gross H."/>
        </authorList>
    </citation>
    <scope>NUCLEOTIDE SEQUENCE [LARGE SCALE GENOMIC DNA]</scope>
    <source>
        <strain evidence="2 3">DSM 17513</strain>
    </source>
</reference>
<feature type="transmembrane region" description="Helical" evidence="1">
    <location>
        <begin position="21"/>
        <end position="47"/>
    </location>
</feature>
<protein>
    <submittedName>
        <fullName evidence="2">Uncharacterized protein</fullName>
    </submittedName>
</protein>
<keyword evidence="3" id="KW-1185">Reference proteome</keyword>
<sequence>MNNEVKTFREAILLVLHTWRAASAFFFSIELWLMVGVAAATVGGVWLAFMGDAWSLLAFGFSIGYVVARTVLHVKRILNWPFI</sequence>
<dbReference type="AlphaFoldDB" id="A0A6I3XIK3"/>